<reference evidence="2 3" key="1">
    <citation type="submission" date="2010-11" db="EMBL/GenBank/DDBJ databases">
        <title>The Genome Sequence of Pseudoalteromonas phage pYD6-A.</title>
        <authorList>
            <consortium name="The Broad Institute Genome Sequencing Platform"/>
            <person name="Henn M.R."/>
            <person name="Wolf A."/>
            <person name="Jost G."/>
            <person name="Levin J."/>
            <person name="Malboeuf C."/>
            <person name="Casali M."/>
            <person name="Russ C."/>
            <person name="Lennon N."/>
            <person name="Chapman S.B."/>
            <person name="Erlich R."/>
            <person name="Young S.K."/>
            <person name="Yandava C."/>
            <person name="Zeng Q."/>
            <person name="Alvarado L."/>
            <person name="Anderson S."/>
            <person name="Berlin A."/>
            <person name="Chen Z."/>
            <person name="Freedman E."/>
            <person name="Gellesch M."/>
            <person name="Goldberg J."/>
            <person name="Green L."/>
            <person name="Griggs A."/>
            <person name="Gujja S."/>
            <person name="Heilman E.R."/>
            <person name="Heiman D."/>
            <person name="Hollinger A."/>
            <person name="Howarth C."/>
            <person name="Larson L."/>
            <person name="Mehta T."/>
            <person name="Pearson M."/>
            <person name="Roberts A."/>
            <person name="Ryan E."/>
            <person name="Saif S."/>
            <person name="Shea T."/>
            <person name="Shenoy N."/>
            <person name="Sisk P."/>
            <person name="Stolte C."/>
            <person name="Sykes S."/>
            <person name="White J."/>
            <person name="Haas B."/>
            <person name="Nusbaum C."/>
            <person name="Birren B."/>
        </authorList>
    </citation>
    <scope>NUCLEOTIDE SEQUENCE [LARGE SCALE GENOMIC DNA]</scope>
    <source>
        <strain evidence="3">pYD6-A</strain>
    </source>
</reference>
<feature type="compositionally biased region" description="Basic and acidic residues" evidence="1">
    <location>
        <begin position="17"/>
        <end position="30"/>
    </location>
</feature>
<gene>
    <name evidence="2" type="ORF">PYDG_00001</name>
</gene>
<dbReference type="EMBL" id="JF974296">
    <property type="protein sequence ID" value="AGH57533.1"/>
    <property type="molecule type" value="Genomic_DNA"/>
</dbReference>
<feature type="region of interest" description="Disordered" evidence="1">
    <location>
        <begin position="1"/>
        <end position="44"/>
    </location>
</feature>
<organism evidence="2 3">
    <name type="scientific">Pseudoalteromonas phage pYD6-A</name>
    <dbReference type="NCBI Taxonomy" id="754052"/>
    <lineage>
        <taxon>Viruses</taxon>
        <taxon>Duplodnaviria</taxon>
        <taxon>Heunggongvirae</taxon>
        <taxon>Uroviricota</taxon>
        <taxon>Caudoviricetes</taxon>
        <taxon>Schitoviridae</taxon>
        <taxon>Fuhrmanvirinae</taxon>
        <taxon>Matsuvirus</taxon>
        <taxon>Matsuvirus pYD6A</taxon>
    </lineage>
</organism>
<dbReference type="OrthoDB" id="34397at10239"/>
<accession>M4SNB5</accession>
<dbReference type="KEGG" id="vg:15010845"/>
<dbReference type="RefSeq" id="YP_007674211.1">
    <property type="nucleotide sequence ID" value="NC_020849.1"/>
</dbReference>
<dbReference type="Proteomes" id="UP000204048">
    <property type="component" value="Segment"/>
</dbReference>
<sequence length="44" mass="5128">MFHSLEEAQDLNQDGVVDEREKAIATETENKKKRAPRKKKEVTE</sequence>
<feature type="compositionally biased region" description="Basic residues" evidence="1">
    <location>
        <begin position="31"/>
        <end position="44"/>
    </location>
</feature>
<proteinExistence type="predicted"/>
<keyword evidence="3" id="KW-1185">Reference proteome</keyword>
<protein>
    <submittedName>
        <fullName evidence="2">Uncharacterized protein</fullName>
    </submittedName>
</protein>
<evidence type="ECO:0000313" key="3">
    <source>
        <dbReference type="Proteomes" id="UP000204048"/>
    </source>
</evidence>
<evidence type="ECO:0000256" key="1">
    <source>
        <dbReference type="SAM" id="MobiDB-lite"/>
    </source>
</evidence>
<evidence type="ECO:0000313" key="2">
    <source>
        <dbReference type="EMBL" id="AGH57533.1"/>
    </source>
</evidence>
<name>M4SNB5_9CAUD</name>
<dbReference type="GeneID" id="15010845"/>